<dbReference type="CDD" id="cd06529">
    <property type="entry name" value="S24_LexA-like"/>
    <property type="match status" value="1"/>
</dbReference>
<dbReference type="EMBL" id="HG977196">
    <property type="protein sequence ID" value="CDP80274.1"/>
    <property type="molecule type" value="Genomic_DNA"/>
</dbReference>
<reference evidence="2" key="1">
    <citation type="submission" date="2013-11" db="EMBL/GenBank/DDBJ databases">
        <authorList>
            <person name="GENOMES U."/>
        </authorList>
    </citation>
    <scope>NUCLEOTIDE SEQUENCE</scope>
    <source>
        <strain evidence="2">MVT06</strain>
    </source>
</reference>
<sequence>MKITKDFFSNKDIMKTMNSIMKIWLSEALQESGLSQSSLARQLSEKMQRPIYRSAVNKMLTGERGISMQEGIAIEEITKYPLPRKKTIPLMGYVGAGSEVTPYEDGWLEEVEIPPYITKDTYAVKVEGDSMEPFIEDKSILFYSQNMSPNLLLNKKAIVYTQDGRCFVKIVKQGSKPDLFNLESLNRLYPEIKDIQLVWAAPIDWIKPPRL</sequence>
<accession>A0A024LT20</accession>
<dbReference type="AlphaFoldDB" id="A0A024LT20"/>
<name>A0A024LT20_9HYPH</name>
<dbReference type="SUPFAM" id="SSF51306">
    <property type="entry name" value="LexA/Signal peptidase"/>
    <property type="match status" value="1"/>
</dbReference>
<dbReference type="InterPro" id="IPR036286">
    <property type="entry name" value="LexA/Signal_pep-like_sf"/>
</dbReference>
<dbReference type="InterPro" id="IPR039418">
    <property type="entry name" value="LexA-like"/>
</dbReference>
<proteinExistence type="predicted"/>
<feature type="domain" description="Peptidase S24/S26A/S26B/S26C" evidence="1">
    <location>
        <begin position="89"/>
        <end position="193"/>
    </location>
</feature>
<dbReference type="InterPro" id="IPR015927">
    <property type="entry name" value="Peptidase_S24_S26A/B/C"/>
</dbReference>
<reference evidence="2" key="2">
    <citation type="submission" date="2014-05" db="EMBL/GenBank/DDBJ databases">
        <title>Genome sequencing of Bartonella spp. isolated from human blood.</title>
        <authorList>
            <person name="Raoult D."/>
        </authorList>
    </citation>
    <scope>NUCLEOTIDE SEQUENCE</scope>
    <source>
        <strain evidence="2">MVT06</strain>
    </source>
</reference>
<protein>
    <submittedName>
        <fullName evidence="2">Putative phage repressor</fullName>
    </submittedName>
</protein>
<dbReference type="Gene3D" id="2.10.109.10">
    <property type="entry name" value="Umud Fragment, subunit A"/>
    <property type="match status" value="1"/>
</dbReference>
<dbReference type="Pfam" id="PF00717">
    <property type="entry name" value="Peptidase_S24"/>
    <property type="match status" value="1"/>
</dbReference>
<gene>
    <name evidence="2" type="ORF">BN1046_01196</name>
</gene>
<organism evidence="2">
    <name type="scientific">Bartonella schoenbuchensis</name>
    <dbReference type="NCBI Taxonomy" id="165694"/>
    <lineage>
        <taxon>Bacteria</taxon>
        <taxon>Pseudomonadati</taxon>
        <taxon>Pseudomonadota</taxon>
        <taxon>Alphaproteobacteria</taxon>
        <taxon>Hyphomicrobiales</taxon>
        <taxon>Bartonellaceae</taxon>
        <taxon>Bartonella</taxon>
    </lineage>
</organism>
<evidence type="ECO:0000259" key="1">
    <source>
        <dbReference type="Pfam" id="PF00717"/>
    </source>
</evidence>
<evidence type="ECO:0000313" key="2">
    <source>
        <dbReference type="EMBL" id="CDP80274.1"/>
    </source>
</evidence>